<dbReference type="Proteomes" id="UP000265618">
    <property type="component" value="Unassembled WGS sequence"/>
</dbReference>
<keyword evidence="1" id="KW-0677">Repeat</keyword>
<accession>A0A9K3GKH8</accession>
<name>A0A9K3GKH8_9EUKA</name>
<reference evidence="3 4" key="1">
    <citation type="journal article" date="2018" name="PLoS ONE">
        <title>The draft genome of Kipferlia bialata reveals reductive genome evolution in fornicate parasites.</title>
        <authorList>
            <person name="Tanifuji G."/>
            <person name="Takabayashi S."/>
            <person name="Kume K."/>
            <person name="Takagi M."/>
            <person name="Nakayama T."/>
            <person name="Kamikawa R."/>
            <person name="Inagaki Y."/>
            <person name="Hashimoto T."/>
        </authorList>
    </citation>
    <scope>NUCLEOTIDE SEQUENCE [LARGE SCALE GENOMIC DNA]</scope>
    <source>
        <strain evidence="3">NY0173</strain>
    </source>
</reference>
<evidence type="ECO:0000256" key="1">
    <source>
        <dbReference type="ARBA" id="ARBA00022737"/>
    </source>
</evidence>
<keyword evidence="2" id="KW-0802">TPR repeat</keyword>
<gene>
    <name evidence="3" type="ORF">KIPB_008065</name>
</gene>
<proteinExistence type="predicted"/>
<evidence type="ECO:0000313" key="4">
    <source>
        <dbReference type="Proteomes" id="UP000265618"/>
    </source>
</evidence>
<comment type="caution">
    <text evidence="3">The sequence shown here is derived from an EMBL/GenBank/DDBJ whole genome shotgun (WGS) entry which is preliminary data.</text>
</comment>
<dbReference type="SMART" id="SM00028">
    <property type="entry name" value="TPR"/>
    <property type="match status" value="5"/>
</dbReference>
<dbReference type="InterPro" id="IPR011990">
    <property type="entry name" value="TPR-like_helical_dom_sf"/>
</dbReference>
<dbReference type="InterPro" id="IPR019734">
    <property type="entry name" value="TPR_rpt"/>
</dbReference>
<dbReference type="AlphaFoldDB" id="A0A9K3GKH8"/>
<sequence length="344" mass="37552">MEGCMEYVRDTPVETVAMHNLAVLHTQAGRAAESVSPLTTVLERERERGDVRTVANAQLSLATAHLRLRQIDRAEPLLKNALYASGREGDQGMAASCEQALGSLCVLRGDAVGAAKRYRRASQLFRDIDSSSANLSGTDSEQAYGHTLLAVGKTQEALAVLDGLTGTMERVYGENSPHTAGGYVGIGNALRQQGRAKEAVMFYKKALHIYSGCYGLMHPFCATCHVNIGCVQLSELKHSAAIQSFNKARAIREDVLDQSPDTQRVYLLLATTYESMATQAQDKPVRVPGKGTLPLTRTQCINEAIRWYRKALKHVEALFGKSSDESTQINRSVAALLRRKSQKA</sequence>
<dbReference type="OrthoDB" id="626167at2759"/>
<dbReference type="Pfam" id="PF13424">
    <property type="entry name" value="TPR_12"/>
    <property type="match status" value="1"/>
</dbReference>
<dbReference type="PANTHER" id="PTHR45641">
    <property type="entry name" value="TETRATRICOPEPTIDE REPEAT PROTEIN (AFU_ORTHOLOGUE AFUA_6G03870)"/>
    <property type="match status" value="1"/>
</dbReference>
<dbReference type="Gene3D" id="1.25.40.10">
    <property type="entry name" value="Tetratricopeptide repeat domain"/>
    <property type="match status" value="2"/>
</dbReference>
<evidence type="ECO:0000313" key="3">
    <source>
        <dbReference type="EMBL" id="GIQ86247.1"/>
    </source>
</evidence>
<protein>
    <recommendedName>
        <fullName evidence="5">MalT-like TPR region domain-containing protein</fullName>
    </recommendedName>
</protein>
<dbReference type="PANTHER" id="PTHR45641:SF19">
    <property type="entry name" value="NEPHROCYSTIN-3"/>
    <property type="match status" value="1"/>
</dbReference>
<keyword evidence="4" id="KW-1185">Reference proteome</keyword>
<organism evidence="3 4">
    <name type="scientific">Kipferlia bialata</name>
    <dbReference type="NCBI Taxonomy" id="797122"/>
    <lineage>
        <taxon>Eukaryota</taxon>
        <taxon>Metamonada</taxon>
        <taxon>Carpediemonas-like organisms</taxon>
        <taxon>Kipferlia</taxon>
    </lineage>
</organism>
<dbReference type="EMBL" id="BDIP01002403">
    <property type="protein sequence ID" value="GIQ86247.1"/>
    <property type="molecule type" value="Genomic_DNA"/>
</dbReference>
<evidence type="ECO:0008006" key="5">
    <source>
        <dbReference type="Google" id="ProtNLM"/>
    </source>
</evidence>
<evidence type="ECO:0000256" key="2">
    <source>
        <dbReference type="ARBA" id="ARBA00022803"/>
    </source>
</evidence>
<dbReference type="SUPFAM" id="SSF48452">
    <property type="entry name" value="TPR-like"/>
    <property type="match status" value="2"/>
</dbReference>